<keyword evidence="3" id="KW-1185">Reference proteome</keyword>
<evidence type="ECO:0000313" key="3">
    <source>
        <dbReference type="Proteomes" id="UP000292702"/>
    </source>
</evidence>
<dbReference type="EMBL" id="RWJN01000138">
    <property type="protein sequence ID" value="TCD66344.1"/>
    <property type="molecule type" value="Genomic_DNA"/>
</dbReference>
<dbReference type="AlphaFoldDB" id="A0A4R0RUJ2"/>
<organism evidence="2 3">
    <name type="scientific">Steccherinum ochraceum</name>
    <dbReference type="NCBI Taxonomy" id="92696"/>
    <lineage>
        <taxon>Eukaryota</taxon>
        <taxon>Fungi</taxon>
        <taxon>Dikarya</taxon>
        <taxon>Basidiomycota</taxon>
        <taxon>Agaricomycotina</taxon>
        <taxon>Agaricomycetes</taxon>
        <taxon>Polyporales</taxon>
        <taxon>Steccherinaceae</taxon>
        <taxon>Steccherinum</taxon>
    </lineage>
</organism>
<evidence type="ECO:0000256" key="1">
    <source>
        <dbReference type="SAM" id="MobiDB-lite"/>
    </source>
</evidence>
<feature type="region of interest" description="Disordered" evidence="1">
    <location>
        <begin position="52"/>
        <end position="82"/>
    </location>
</feature>
<dbReference type="Proteomes" id="UP000292702">
    <property type="component" value="Unassembled WGS sequence"/>
</dbReference>
<accession>A0A4R0RUJ2</accession>
<feature type="compositionally biased region" description="Basic and acidic residues" evidence="1">
    <location>
        <begin position="59"/>
        <end position="82"/>
    </location>
</feature>
<comment type="caution">
    <text evidence="2">The sequence shown here is derived from an EMBL/GenBank/DDBJ whole genome shotgun (WGS) entry which is preliminary data.</text>
</comment>
<gene>
    <name evidence="2" type="ORF">EIP91_001448</name>
</gene>
<name>A0A4R0RUJ2_9APHY</name>
<evidence type="ECO:0000313" key="2">
    <source>
        <dbReference type="EMBL" id="TCD66344.1"/>
    </source>
</evidence>
<proteinExistence type="predicted"/>
<sequence>MRRADAVLEGYIHKRDDAELAARAQVQPGYINAKKRANVVIEGYRNARDNVEGYAAPSRSEDRRADFAAHSHSEEGPAEKRIAARSVPKVVIAGMPGAGFWP</sequence>
<protein>
    <submittedName>
        <fullName evidence="2">Uncharacterized protein</fullName>
    </submittedName>
</protein>
<reference evidence="2 3" key="1">
    <citation type="submission" date="2018-11" db="EMBL/GenBank/DDBJ databases">
        <title>Genome assembly of Steccherinum ochraceum LE-BIN_3174, the white-rot fungus of the Steccherinaceae family (The Residual Polyporoid clade, Polyporales, Basidiomycota).</title>
        <authorList>
            <person name="Fedorova T.V."/>
            <person name="Glazunova O.A."/>
            <person name="Landesman E.O."/>
            <person name="Moiseenko K.V."/>
            <person name="Psurtseva N.V."/>
            <person name="Savinova O.S."/>
            <person name="Shakhova N.V."/>
            <person name="Tyazhelova T.V."/>
            <person name="Vasina D.V."/>
        </authorList>
    </citation>
    <scope>NUCLEOTIDE SEQUENCE [LARGE SCALE GENOMIC DNA]</scope>
    <source>
        <strain evidence="2 3">LE-BIN_3174</strain>
    </source>
</reference>